<dbReference type="InterPro" id="IPR010982">
    <property type="entry name" value="Lambda_DNA-bd_dom_sf"/>
</dbReference>
<dbReference type="Gene3D" id="1.10.260.40">
    <property type="entry name" value="lambda repressor-like DNA-binding domains"/>
    <property type="match status" value="1"/>
</dbReference>
<dbReference type="CDD" id="cd00093">
    <property type="entry name" value="HTH_XRE"/>
    <property type="match status" value="1"/>
</dbReference>
<keyword evidence="4" id="KW-1185">Reference proteome</keyword>
<dbReference type="GO" id="GO:0003677">
    <property type="term" value="F:DNA binding"/>
    <property type="evidence" value="ECO:0007669"/>
    <property type="project" value="UniProtKB-KW"/>
</dbReference>
<dbReference type="PANTHER" id="PTHR46558">
    <property type="entry name" value="TRACRIPTIONAL REGULATORY PROTEIN-RELATED-RELATED"/>
    <property type="match status" value="1"/>
</dbReference>
<dbReference type="EMBL" id="FNQR01000005">
    <property type="protein sequence ID" value="SEA52799.1"/>
    <property type="molecule type" value="Genomic_DNA"/>
</dbReference>
<keyword evidence="1 3" id="KW-0238">DNA-binding</keyword>
<proteinExistence type="predicted"/>
<dbReference type="STRING" id="571932.SAMN05421743_105186"/>
<dbReference type="Pfam" id="PF01381">
    <property type="entry name" value="HTH_3"/>
    <property type="match status" value="1"/>
</dbReference>
<evidence type="ECO:0000313" key="4">
    <source>
        <dbReference type="Proteomes" id="UP000198584"/>
    </source>
</evidence>
<evidence type="ECO:0000313" key="3">
    <source>
        <dbReference type="EMBL" id="SEA52799.1"/>
    </source>
</evidence>
<evidence type="ECO:0000256" key="1">
    <source>
        <dbReference type="ARBA" id="ARBA00023125"/>
    </source>
</evidence>
<sequence>MLKDRLVKIRKEHKKTQQDMAKILGVTRPAYTAYERGSRKPDYDTLEKLADHFNVTTDYLLGRSDNPGKIESEDNDFDAMNEINNLLEKYGIEDSAFFDIEKWKAMGPEEIKELESYFDYITSKARKRKE</sequence>
<accession>A0A1H4BXI7</accession>
<dbReference type="SMART" id="SM00530">
    <property type="entry name" value="HTH_XRE"/>
    <property type="match status" value="1"/>
</dbReference>
<dbReference type="OrthoDB" id="72638at2"/>
<name>A0A1H4BXI7_9BACI</name>
<gene>
    <name evidence="3" type="ORF">SAMN05421743_105186</name>
</gene>
<reference evidence="3 4" key="1">
    <citation type="submission" date="2016-10" db="EMBL/GenBank/DDBJ databases">
        <authorList>
            <person name="de Groot N.N."/>
        </authorList>
    </citation>
    <scope>NUCLEOTIDE SEQUENCE [LARGE SCALE GENOMIC DNA]</scope>
    <source>
        <strain evidence="3 4">CCM7597</strain>
    </source>
</reference>
<dbReference type="AlphaFoldDB" id="A0A1H4BXI7"/>
<feature type="domain" description="HTH cro/C1-type" evidence="2">
    <location>
        <begin position="6"/>
        <end position="60"/>
    </location>
</feature>
<evidence type="ECO:0000259" key="2">
    <source>
        <dbReference type="PROSITE" id="PS50943"/>
    </source>
</evidence>
<dbReference type="InterPro" id="IPR001387">
    <property type="entry name" value="Cro/C1-type_HTH"/>
</dbReference>
<dbReference type="SUPFAM" id="SSF47413">
    <property type="entry name" value="lambda repressor-like DNA-binding domains"/>
    <property type="match status" value="1"/>
</dbReference>
<dbReference type="RefSeq" id="WP_093044350.1">
    <property type="nucleotide sequence ID" value="NZ_FNQR01000005.1"/>
</dbReference>
<dbReference type="Proteomes" id="UP000198584">
    <property type="component" value="Unassembled WGS sequence"/>
</dbReference>
<protein>
    <submittedName>
        <fullName evidence="3">DNA-binding transcriptional regulator, XRE-family HTH domain</fullName>
    </submittedName>
</protein>
<dbReference type="PROSITE" id="PS50943">
    <property type="entry name" value="HTH_CROC1"/>
    <property type="match status" value="1"/>
</dbReference>
<organism evidence="3 4">
    <name type="scientific">Thalassobacillus cyri</name>
    <dbReference type="NCBI Taxonomy" id="571932"/>
    <lineage>
        <taxon>Bacteria</taxon>
        <taxon>Bacillati</taxon>
        <taxon>Bacillota</taxon>
        <taxon>Bacilli</taxon>
        <taxon>Bacillales</taxon>
        <taxon>Bacillaceae</taxon>
        <taxon>Thalassobacillus</taxon>
    </lineage>
</organism>
<dbReference type="PANTHER" id="PTHR46558:SF14">
    <property type="entry name" value="HTH-TYPE TRANSCRIPTIONAL REGULATOR ANSR"/>
    <property type="match status" value="1"/>
</dbReference>